<accession>A0A7H2BE44</accession>
<dbReference type="NCBIfam" id="NF005929">
    <property type="entry name" value="PRK07946.1"/>
    <property type="match status" value="1"/>
</dbReference>
<protein>
    <submittedName>
        <fullName evidence="9">Na(+)/H(+) antiporter subunit C</fullName>
    </submittedName>
</protein>
<comment type="similarity">
    <text evidence="2">Belongs to the CPA3 antiporters (TC 2.A.63) subunit C family.</text>
</comment>
<dbReference type="KEGG" id="rter:IDM49_01155"/>
<keyword evidence="4 8" id="KW-0812">Transmembrane</keyword>
<evidence type="ECO:0000313" key="9">
    <source>
        <dbReference type="EMBL" id="QNV37940.1"/>
    </source>
</evidence>
<dbReference type="Proteomes" id="UP000516404">
    <property type="component" value="Chromosome"/>
</dbReference>
<dbReference type="Pfam" id="PF00420">
    <property type="entry name" value="Oxidored_q2"/>
    <property type="match status" value="1"/>
</dbReference>
<feature type="transmembrane region" description="Helical" evidence="8">
    <location>
        <begin position="30"/>
        <end position="54"/>
    </location>
</feature>
<evidence type="ECO:0000256" key="4">
    <source>
        <dbReference type="ARBA" id="ARBA00022692"/>
    </source>
</evidence>
<sequence>MIIDLSLILVMGVLYAVGVYLVLARTLTRVLLGLMLISNATNLLIVHAGGPALLPTFYEKDIPADQYTDPLPQALTLTAIVIGAAMVAFVLGMIYRGWVLARADEIQDDDEDLRVATSDHFDTEEDTPIDDDESEFEGDEESRKLQEDKIAEEQAQLQTQQEKLHQVQSYTDKPDEMIDLAYKEHHLAEKESAAPGKES</sequence>
<feature type="transmembrane region" description="Helical" evidence="8">
    <location>
        <begin position="74"/>
        <end position="95"/>
    </location>
</feature>
<keyword evidence="3" id="KW-1003">Cell membrane</keyword>
<organism evidence="9 10">
    <name type="scientific">Rothia terrae</name>
    <dbReference type="NCBI Taxonomy" id="396015"/>
    <lineage>
        <taxon>Bacteria</taxon>
        <taxon>Bacillati</taxon>
        <taxon>Actinomycetota</taxon>
        <taxon>Actinomycetes</taxon>
        <taxon>Micrococcales</taxon>
        <taxon>Micrococcaceae</taxon>
        <taxon>Rothia</taxon>
    </lineage>
</organism>
<feature type="region of interest" description="Disordered" evidence="7">
    <location>
        <begin position="119"/>
        <end position="148"/>
    </location>
</feature>
<dbReference type="PANTHER" id="PTHR34583:SF2">
    <property type="entry name" value="ANTIPORTER SUBUNIT MNHC2-RELATED"/>
    <property type="match status" value="1"/>
</dbReference>
<keyword evidence="6 8" id="KW-0472">Membrane</keyword>
<evidence type="ECO:0000256" key="6">
    <source>
        <dbReference type="ARBA" id="ARBA00023136"/>
    </source>
</evidence>
<dbReference type="Gene3D" id="1.10.287.3510">
    <property type="match status" value="1"/>
</dbReference>
<evidence type="ECO:0000256" key="5">
    <source>
        <dbReference type="ARBA" id="ARBA00022989"/>
    </source>
</evidence>
<comment type="subcellular location">
    <subcellularLocation>
        <location evidence="1">Cell membrane</location>
        <topology evidence="1">Multi-pass membrane protein</topology>
    </subcellularLocation>
</comment>
<feature type="transmembrane region" description="Helical" evidence="8">
    <location>
        <begin position="6"/>
        <end position="23"/>
    </location>
</feature>
<dbReference type="EMBL" id="CP061539">
    <property type="protein sequence ID" value="QNV37940.1"/>
    <property type="molecule type" value="Genomic_DNA"/>
</dbReference>
<dbReference type="InterPro" id="IPR039428">
    <property type="entry name" value="NUOK/Mnh_C1-like"/>
</dbReference>
<dbReference type="InterPro" id="IPR050601">
    <property type="entry name" value="CPA3_antiporter_subunitC"/>
</dbReference>
<evidence type="ECO:0000256" key="2">
    <source>
        <dbReference type="ARBA" id="ARBA00010388"/>
    </source>
</evidence>
<keyword evidence="10" id="KW-1185">Reference proteome</keyword>
<dbReference type="AlphaFoldDB" id="A0A7H2BE44"/>
<dbReference type="PANTHER" id="PTHR34583">
    <property type="entry name" value="ANTIPORTER SUBUNIT MNHC2-RELATED"/>
    <property type="match status" value="1"/>
</dbReference>
<evidence type="ECO:0000256" key="1">
    <source>
        <dbReference type="ARBA" id="ARBA00004651"/>
    </source>
</evidence>
<evidence type="ECO:0000313" key="10">
    <source>
        <dbReference type="Proteomes" id="UP000516404"/>
    </source>
</evidence>
<dbReference type="GeneID" id="96622829"/>
<name>A0A7H2BE44_9MICC</name>
<keyword evidence="5 8" id="KW-1133">Transmembrane helix</keyword>
<gene>
    <name evidence="9" type="ORF">IDM49_01155</name>
</gene>
<evidence type="ECO:0000256" key="3">
    <source>
        <dbReference type="ARBA" id="ARBA00022475"/>
    </source>
</evidence>
<dbReference type="RefSeq" id="WP_190724732.1">
    <property type="nucleotide sequence ID" value="NZ_CP061539.1"/>
</dbReference>
<feature type="compositionally biased region" description="Acidic residues" evidence="7">
    <location>
        <begin position="122"/>
        <end position="140"/>
    </location>
</feature>
<dbReference type="GO" id="GO:0005886">
    <property type="term" value="C:plasma membrane"/>
    <property type="evidence" value="ECO:0007669"/>
    <property type="project" value="UniProtKB-SubCell"/>
</dbReference>
<reference evidence="9 10" key="1">
    <citation type="submission" date="2020-09" db="EMBL/GenBank/DDBJ databases">
        <title>Investigation of environmental microbes.</title>
        <authorList>
            <person name="Ou Y."/>
            <person name="Kang Q."/>
        </authorList>
    </citation>
    <scope>NUCLEOTIDE SEQUENCE [LARGE SCALE GENOMIC DNA]</scope>
    <source>
        <strain evidence="9 10">KJZ-14</strain>
    </source>
</reference>
<evidence type="ECO:0000256" key="7">
    <source>
        <dbReference type="SAM" id="MobiDB-lite"/>
    </source>
</evidence>
<evidence type="ECO:0000256" key="8">
    <source>
        <dbReference type="SAM" id="Phobius"/>
    </source>
</evidence>
<proteinExistence type="inferred from homology"/>